<dbReference type="InterPro" id="IPR003737">
    <property type="entry name" value="GlcNAc_PI_deacetylase-related"/>
</dbReference>
<keyword evidence="1" id="KW-1133">Transmembrane helix</keyword>
<dbReference type="Pfam" id="PF02585">
    <property type="entry name" value="PIG-L"/>
    <property type="match status" value="1"/>
</dbReference>
<evidence type="ECO:0000313" key="3">
    <source>
        <dbReference type="Proteomes" id="UP001165492"/>
    </source>
</evidence>
<sequence length="477" mass="54128">MRSRIIFKILFVTAGVAIVLYCLSSIYFYYQEKPEADIQLPSLPIVQKETRLLVIAPHCDDEALGCGGIIHDVIQAGGQVLVVVMTNGDGFTIAAKEEFHRLFLTHADYVNSGYTRQKETIQALQLLGLPEKQILFLGYPDRGLDHLWKDNWNKDQPYQSRYTGSDHSPYNNSYQKNAPYAGQAVLDNLEQIMLKFKPNVIAAPHPADEHPDHAAGWAFAAASIAKLSSSGRISGVHLYTYLVHRRDFPIPHGYKTDALLLPPRPLYQAQHSKWLTYSIDSDTEVLKEQSIKKYVSQTKVPIMSSLLHSFIRTNELFADPYIPYVAQKPSKSDLSSLNAWSNQDPILVNTRGTSIIGALEHKGKISIIDSYVQGKTIWLHFHIPGFVGRQNQYQVSIVAFGLQNNQTIREKDTVYFSESDTNLYTDAVIRYQDDVIIKIPLTQIQVPKFFFIQVVTKNKHRVMIDQTVWQPAFLSKF</sequence>
<accession>A0ABS8HXJ7</accession>
<comment type="caution">
    <text evidence="2">The sequence shown here is derived from an EMBL/GenBank/DDBJ whole genome shotgun (WGS) entry which is preliminary data.</text>
</comment>
<reference evidence="2" key="1">
    <citation type="submission" date="2021-11" db="EMBL/GenBank/DDBJ databases">
        <title>Description of a new species Pelosinus isolated from the bottom sediments of Lake Baikal.</title>
        <authorList>
            <person name="Zakharyuk A."/>
        </authorList>
    </citation>
    <scope>NUCLEOTIDE SEQUENCE</scope>
    <source>
        <strain evidence="2">Bkl1</strain>
    </source>
</reference>
<proteinExistence type="predicted"/>
<dbReference type="InterPro" id="IPR024078">
    <property type="entry name" value="LmbE-like_dom_sf"/>
</dbReference>
<dbReference type="PANTHER" id="PTHR12993:SF29">
    <property type="entry name" value="BLR3841 PROTEIN"/>
    <property type="match status" value="1"/>
</dbReference>
<organism evidence="2 3">
    <name type="scientific">Pelosinus baikalensis</name>
    <dbReference type="NCBI Taxonomy" id="2892015"/>
    <lineage>
        <taxon>Bacteria</taxon>
        <taxon>Bacillati</taxon>
        <taxon>Bacillota</taxon>
        <taxon>Negativicutes</taxon>
        <taxon>Selenomonadales</taxon>
        <taxon>Sporomusaceae</taxon>
        <taxon>Pelosinus</taxon>
    </lineage>
</organism>
<keyword evidence="1" id="KW-0812">Transmembrane</keyword>
<gene>
    <name evidence="2" type="ORF">LMF89_21430</name>
</gene>
<dbReference type="PANTHER" id="PTHR12993">
    <property type="entry name" value="N-ACETYLGLUCOSAMINYL-PHOSPHATIDYLINOSITOL DE-N-ACETYLASE-RELATED"/>
    <property type="match status" value="1"/>
</dbReference>
<feature type="transmembrane region" description="Helical" evidence="1">
    <location>
        <begin position="9"/>
        <end position="30"/>
    </location>
</feature>
<dbReference type="RefSeq" id="WP_229536832.1">
    <property type="nucleotide sequence ID" value="NZ_JAJHJB010000043.1"/>
</dbReference>
<evidence type="ECO:0000256" key="1">
    <source>
        <dbReference type="SAM" id="Phobius"/>
    </source>
</evidence>
<dbReference type="Gene3D" id="3.40.50.10320">
    <property type="entry name" value="LmbE-like"/>
    <property type="match status" value="1"/>
</dbReference>
<name>A0ABS8HXJ7_9FIRM</name>
<keyword evidence="1" id="KW-0472">Membrane</keyword>
<dbReference type="EMBL" id="JAJHJB010000043">
    <property type="protein sequence ID" value="MCC5467902.1"/>
    <property type="molecule type" value="Genomic_DNA"/>
</dbReference>
<keyword evidence="3" id="KW-1185">Reference proteome</keyword>
<dbReference type="Proteomes" id="UP001165492">
    <property type="component" value="Unassembled WGS sequence"/>
</dbReference>
<protein>
    <submittedName>
        <fullName evidence="2">PIG-L family deacetylase</fullName>
    </submittedName>
</protein>
<evidence type="ECO:0000313" key="2">
    <source>
        <dbReference type="EMBL" id="MCC5467902.1"/>
    </source>
</evidence>
<dbReference type="SUPFAM" id="SSF102588">
    <property type="entry name" value="LmbE-like"/>
    <property type="match status" value="1"/>
</dbReference>